<name>A0ACC3DPL1_9PEZI</name>
<evidence type="ECO:0000313" key="1">
    <source>
        <dbReference type="EMBL" id="KAK3078586.1"/>
    </source>
</evidence>
<dbReference type="Proteomes" id="UP001186974">
    <property type="component" value="Unassembled WGS sequence"/>
</dbReference>
<dbReference type="EMBL" id="JAWDJW010001770">
    <property type="protein sequence ID" value="KAK3078586.1"/>
    <property type="molecule type" value="Genomic_DNA"/>
</dbReference>
<reference evidence="1" key="1">
    <citation type="submission" date="2024-09" db="EMBL/GenBank/DDBJ databases">
        <title>Black Yeasts Isolated from many extreme environments.</title>
        <authorList>
            <person name="Coleine C."/>
            <person name="Stajich J.E."/>
            <person name="Selbmann L."/>
        </authorList>
    </citation>
    <scope>NUCLEOTIDE SEQUENCE</scope>
    <source>
        <strain evidence="1">CCFEE 5737</strain>
    </source>
</reference>
<accession>A0ACC3DPL1</accession>
<organism evidence="1 2">
    <name type="scientific">Coniosporium uncinatum</name>
    <dbReference type="NCBI Taxonomy" id="93489"/>
    <lineage>
        <taxon>Eukaryota</taxon>
        <taxon>Fungi</taxon>
        <taxon>Dikarya</taxon>
        <taxon>Ascomycota</taxon>
        <taxon>Pezizomycotina</taxon>
        <taxon>Dothideomycetes</taxon>
        <taxon>Dothideomycetes incertae sedis</taxon>
        <taxon>Coniosporium</taxon>
    </lineage>
</organism>
<evidence type="ECO:0000313" key="2">
    <source>
        <dbReference type="Proteomes" id="UP001186974"/>
    </source>
</evidence>
<protein>
    <submittedName>
        <fullName evidence="1">Uncharacterized protein</fullName>
    </submittedName>
</protein>
<proteinExistence type="predicted"/>
<keyword evidence="2" id="KW-1185">Reference proteome</keyword>
<sequence>MNEPKITATPISRPLRRPQSAEMTEHTPLLLVPASPSGRFQGPPIQASPLLPPPVGSEHDVEKPTVLYLFWQSVLLVAGIVMGAFGLMLGGLLLAVATQFVRYGIPFGGPLS</sequence>
<comment type="caution">
    <text evidence="1">The sequence shown here is derived from an EMBL/GenBank/DDBJ whole genome shotgun (WGS) entry which is preliminary data.</text>
</comment>
<gene>
    <name evidence="1" type="ORF">LTS18_007136</name>
</gene>